<evidence type="ECO:0000313" key="1">
    <source>
        <dbReference type="EMBL" id="VDO37161.1"/>
    </source>
</evidence>
<dbReference type="WBParaSite" id="HPLM_0000932401-mRNA-1">
    <property type="protein sequence ID" value="HPLM_0000932401-mRNA-1"/>
    <property type="gene ID" value="HPLM_0000932401"/>
</dbReference>
<dbReference type="EMBL" id="UZAF01017037">
    <property type="protein sequence ID" value="VDO37161.1"/>
    <property type="molecule type" value="Genomic_DNA"/>
</dbReference>
<evidence type="ECO:0000313" key="2">
    <source>
        <dbReference type="Proteomes" id="UP000268014"/>
    </source>
</evidence>
<dbReference type="Proteomes" id="UP000268014">
    <property type="component" value="Unassembled WGS sequence"/>
</dbReference>
<accession>A0A0N4WF61</accession>
<sequence>VAARGGHDLGSSKCRDRGVVVVDAVVEDDASGGTTRPRQRRRRTRRTGFVASFVRVYVYVCRFTPLPYTHTPVSCCCCCCCFCLWGEDHQRRDRGTALLLGNVFSRKHLEWHRKRRFSSCLREAPSNYGTYLNKTGGF</sequence>
<keyword evidence="2" id="KW-1185">Reference proteome</keyword>
<proteinExistence type="predicted"/>
<evidence type="ECO:0000313" key="3">
    <source>
        <dbReference type="WBParaSite" id="HPLM_0000932401-mRNA-1"/>
    </source>
</evidence>
<dbReference type="AlphaFoldDB" id="A0A0N4WF61"/>
<organism evidence="3">
    <name type="scientific">Haemonchus placei</name>
    <name type="common">Barber's pole worm</name>
    <dbReference type="NCBI Taxonomy" id="6290"/>
    <lineage>
        <taxon>Eukaryota</taxon>
        <taxon>Metazoa</taxon>
        <taxon>Ecdysozoa</taxon>
        <taxon>Nematoda</taxon>
        <taxon>Chromadorea</taxon>
        <taxon>Rhabditida</taxon>
        <taxon>Rhabditina</taxon>
        <taxon>Rhabditomorpha</taxon>
        <taxon>Strongyloidea</taxon>
        <taxon>Trichostrongylidae</taxon>
        <taxon>Haemonchus</taxon>
    </lineage>
</organism>
<gene>
    <name evidence="1" type="ORF">HPLM_LOCUS9316</name>
</gene>
<reference evidence="1 2" key="2">
    <citation type="submission" date="2018-11" db="EMBL/GenBank/DDBJ databases">
        <authorList>
            <consortium name="Pathogen Informatics"/>
        </authorList>
    </citation>
    <scope>NUCLEOTIDE SEQUENCE [LARGE SCALE GENOMIC DNA]</scope>
    <source>
        <strain evidence="1 2">MHpl1</strain>
    </source>
</reference>
<name>A0A0N4WF61_HAEPC</name>
<reference evidence="3" key="1">
    <citation type="submission" date="2017-02" db="UniProtKB">
        <authorList>
            <consortium name="WormBaseParasite"/>
        </authorList>
    </citation>
    <scope>IDENTIFICATION</scope>
</reference>
<protein>
    <submittedName>
        <fullName evidence="3">Secreted protein</fullName>
    </submittedName>
</protein>